<evidence type="ECO:0000313" key="4">
    <source>
        <dbReference type="Proteomes" id="UP000738325"/>
    </source>
</evidence>
<dbReference type="AlphaFoldDB" id="A0A9P6RS49"/>
<feature type="compositionally biased region" description="Basic and acidic residues" evidence="2">
    <location>
        <begin position="167"/>
        <end position="184"/>
    </location>
</feature>
<comment type="caution">
    <text evidence="3">The sequence shown here is derived from an EMBL/GenBank/DDBJ whole genome shotgun (WGS) entry which is preliminary data.</text>
</comment>
<evidence type="ECO:0000256" key="1">
    <source>
        <dbReference type="SAM" id="Coils"/>
    </source>
</evidence>
<keyword evidence="1" id="KW-0175">Coiled coil</keyword>
<sequence>MDYSSNRIPLPQLFQEHSSLDSLPLGPVIGINTHLDTKSNQHVILWSDIEYVFSNARYVVRDRTVISLLADDELIERKPKMILYHPGVILKVIVTMHRGYSPTIDSEFSLAGSAVIPSVDTAQEQISQLTTEAELETSSVAAAKRNTIFARARTYSFSSLLHKRHSSTKEPRPPLHEADSDKKEHERLVNIKSDLQWQLEESRQQVQEIEARMTKKIRSLKEKITAMLEQNERLMDHMAAKENQIQTLITQNYELHEYPVPRLFIILPKDERKRDFARNLVSKTFRLYFLCECGVHTGREADRSPHSIHLANHDGYDIVKQSDFVRKYGSHLLKVLQMVKFSLIAAEAAVPALQHFKVVHNLENIMSTLGLPNETLSALLDESISFVGSRSGNRNHSASAHMDSVDLGNLPSLEGAQLRQLESFLSLNDQSRELGNLYRIATKSGHIKWVCKDHYDIFSQSSAPVIKELHVFAADNGGDFIEEEGMVTVKLDSEARAGKFYGVMAKAKCFHELRVTLDWTVTRDHLQNLYDALINSNIVRLELGGCGKANTISKIDDSLFRPLLDLMSSGKIQIMVLERVYHRDLLYVNTSGMRGSKRLRELTFKDLSTLDNGRISTLPSILKFLPSLTTLSVKSEFAHDILSWIQRNPLRFSSLKTLMVHEIGQLHYHLVVRLSRGKIKSIEVMRLSSRSWNADGILDLLSCGHVTKLGVLLDGASVHEDRCMEILRCNPNVEAFHLFIPELSSSAVDWAISSMHENHLKQQSTSPQQIKIYCDTHPEIPSCTLDFNKDPQAFNISTDIQLIPHRCNIDNLVSLASKYGRSLTCLDFRDHFSSELASALDSSMKLGFSNLTQLLLNPARLVSPEDSACLDRIIRQSKHLTTFSAVLRMDDINWKAGANWLFGAHKGLLTGLTLEGVKGIMWNKGLAKLFPPRSDLTNLEALSLKRVDTTQEAEAFSKWVADMTSMPSPPPRRISFKMFTRTKSKMIGSDSSYQAHLKQIELDSIIFNKSQWETIFKSMDCAALEKLALMDNKLTSKQLELLMARIVSFGGHDTVLPLQELNIGGHIDGGLWRLSERVKSSLRKKAPRIEVKRVHKKQM</sequence>
<keyword evidence="4" id="KW-1185">Reference proteome</keyword>
<protein>
    <submittedName>
        <fullName evidence="3">Uncharacterized protein</fullName>
    </submittedName>
</protein>
<feature type="coiled-coil region" evidence="1">
    <location>
        <begin position="192"/>
        <end position="251"/>
    </location>
</feature>
<dbReference type="OrthoDB" id="2314558at2759"/>
<evidence type="ECO:0000256" key="2">
    <source>
        <dbReference type="SAM" id="MobiDB-lite"/>
    </source>
</evidence>
<reference evidence="3" key="1">
    <citation type="journal article" date="2020" name="Fungal Divers.">
        <title>Resolving the Mortierellaceae phylogeny through synthesis of multi-gene phylogenetics and phylogenomics.</title>
        <authorList>
            <person name="Vandepol N."/>
            <person name="Liber J."/>
            <person name="Desiro A."/>
            <person name="Na H."/>
            <person name="Kennedy M."/>
            <person name="Barry K."/>
            <person name="Grigoriev I.V."/>
            <person name="Miller A.N."/>
            <person name="O'Donnell K."/>
            <person name="Stajich J.E."/>
            <person name="Bonito G."/>
        </authorList>
    </citation>
    <scope>NUCLEOTIDE SEQUENCE</scope>
    <source>
        <strain evidence="3">REB-010B</strain>
    </source>
</reference>
<name>A0A9P6RS49_9FUNG</name>
<accession>A0A9P6RS49</accession>
<gene>
    <name evidence="3" type="ORF">BGZ99_002641</name>
</gene>
<proteinExistence type="predicted"/>
<dbReference type="EMBL" id="JAAAIP010000181">
    <property type="protein sequence ID" value="KAG0323656.1"/>
    <property type="molecule type" value="Genomic_DNA"/>
</dbReference>
<organism evidence="3 4">
    <name type="scientific">Dissophora globulifera</name>
    <dbReference type="NCBI Taxonomy" id="979702"/>
    <lineage>
        <taxon>Eukaryota</taxon>
        <taxon>Fungi</taxon>
        <taxon>Fungi incertae sedis</taxon>
        <taxon>Mucoromycota</taxon>
        <taxon>Mortierellomycotina</taxon>
        <taxon>Mortierellomycetes</taxon>
        <taxon>Mortierellales</taxon>
        <taxon>Mortierellaceae</taxon>
        <taxon>Dissophora</taxon>
    </lineage>
</organism>
<feature type="region of interest" description="Disordered" evidence="2">
    <location>
        <begin position="161"/>
        <end position="184"/>
    </location>
</feature>
<evidence type="ECO:0000313" key="3">
    <source>
        <dbReference type="EMBL" id="KAG0323656.1"/>
    </source>
</evidence>
<dbReference type="Proteomes" id="UP000738325">
    <property type="component" value="Unassembled WGS sequence"/>
</dbReference>